<dbReference type="EMBL" id="WJXA01000007">
    <property type="protein sequence ID" value="KAF7138705.1"/>
    <property type="molecule type" value="Genomic_DNA"/>
</dbReference>
<dbReference type="AlphaFoldDB" id="A0A834GTJ3"/>
<dbReference type="GO" id="GO:0000162">
    <property type="term" value="P:L-tryptophan biosynthetic process"/>
    <property type="evidence" value="ECO:0007669"/>
    <property type="project" value="TreeGrafter"/>
</dbReference>
<name>A0A834GTJ3_RHOSS</name>
<dbReference type="PANTHER" id="PTHR43090:SF2">
    <property type="entry name" value="1-(5-PHOSPHORIBOSYL)-5-[(5-PHOSPHORIBOSYLAMINO)METHYLIDENEAMINO] IMIDAZOLE-4-CARBOXAMIDE ISOMERASE"/>
    <property type="match status" value="1"/>
</dbReference>
<evidence type="ECO:0000313" key="3">
    <source>
        <dbReference type="Proteomes" id="UP000626092"/>
    </source>
</evidence>
<evidence type="ECO:0008006" key="4">
    <source>
        <dbReference type="Google" id="ProtNLM"/>
    </source>
</evidence>
<keyword evidence="3" id="KW-1185">Reference proteome</keyword>
<dbReference type="GO" id="GO:0005737">
    <property type="term" value="C:cytoplasm"/>
    <property type="evidence" value="ECO:0007669"/>
    <property type="project" value="TreeGrafter"/>
</dbReference>
<dbReference type="SUPFAM" id="SSF51366">
    <property type="entry name" value="Ribulose-phoshate binding barrel"/>
    <property type="match status" value="1"/>
</dbReference>
<dbReference type="GO" id="GO:0003949">
    <property type="term" value="F:1-(5-phosphoribosyl)-5-[(5-phosphoribosylamino)methylideneamino]imidazole-4-carboxamide isomerase activity"/>
    <property type="evidence" value="ECO:0007669"/>
    <property type="project" value="InterPro"/>
</dbReference>
<dbReference type="Proteomes" id="UP000626092">
    <property type="component" value="Unassembled WGS sequence"/>
</dbReference>
<evidence type="ECO:0000313" key="2">
    <source>
        <dbReference type="EMBL" id="KAF7138705.1"/>
    </source>
</evidence>
<protein>
    <recommendedName>
        <fullName evidence="4">Phosphoribosylformimino-5-aminoimidazole carboxamide ribotide isomerase</fullName>
    </recommendedName>
</protein>
<sequence length="133" mass="15256">MNVGHAQSLTESWVFEKLARHQGCNTCQHRLAFPRSCVLVEGSVNCQDRLHPGSFHIGGGINPENALSRIEEGASHVIIPSYVFNNGQMELQRLKELAHVVGKRRLVLDLSCRKKVWKFLTFSSMYHWELERR</sequence>
<comment type="similarity">
    <text evidence="1">Belongs to the HisA/HisF family.</text>
</comment>
<dbReference type="InterPro" id="IPR013785">
    <property type="entry name" value="Aldolase_TIM"/>
</dbReference>
<dbReference type="OrthoDB" id="446074at2759"/>
<reference evidence="2" key="1">
    <citation type="submission" date="2019-11" db="EMBL/GenBank/DDBJ databases">
        <authorList>
            <person name="Liu Y."/>
            <person name="Hou J."/>
            <person name="Li T.-Q."/>
            <person name="Guan C.-H."/>
            <person name="Wu X."/>
            <person name="Wu H.-Z."/>
            <person name="Ling F."/>
            <person name="Zhang R."/>
            <person name="Shi X.-G."/>
            <person name="Ren J.-P."/>
            <person name="Chen E.-F."/>
            <person name="Sun J.-M."/>
        </authorList>
    </citation>
    <scope>NUCLEOTIDE SEQUENCE</scope>
    <source>
        <strain evidence="2">Adult_tree_wgs_1</strain>
        <tissue evidence="2">Leaves</tissue>
    </source>
</reference>
<accession>A0A834GTJ3</accession>
<proteinExistence type="inferred from homology"/>
<organism evidence="2 3">
    <name type="scientific">Rhododendron simsii</name>
    <name type="common">Sims's rhododendron</name>
    <dbReference type="NCBI Taxonomy" id="118357"/>
    <lineage>
        <taxon>Eukaryota</taxon>
        <taxon>Viridiplantae</taxon>
        <taxon>Streptophyta</taxon>
        <taxon>Embryophyta</taxon>
        <taxon>Tracheophyta</taxon>
        <taxon>Spermatophyta</taxon>
        <taxon>Magnoliopsida</taxon>
        <taxon>eudicotyledons</taxon>
        <taxon>Gunneridae</taxon>
        <taxon>Pentapetalae</taxon>
        <taxon>asterids</taxon>
        <taxon>Ericales</taxon>
        <taxon>Ericaceae</taxon>
        <taxon>Ericoideae</taxon>
        <taxon>Rhodoreae</taxon>
        <taxon>Rhododendron</taxon>
    </lineage>
</organism>
<dbReference type="Gene3D" id="3.20.20.70">
    <property type="entry name" value="Aldolase class I"/>
    <property type="match status" value="1"/>
</dbReference>
<gene>
    <name evidence="2" type="ORF">RHSIM_Rhsim07G0247200</name>
</gene>
<dbReference type="InterPro" id="IPR044524">
    <property type="entry name" value="Isoase_HisA-like"/>
</dbReference>
<evidence type="ECO:0000256" key="1">
    <source>
        <dbReference type="ARBA" id="ARBA00009667"/>
    </source>
</evidence>
<dbReference type="InterPro" id="IPR011060">
    <property type="entry name" value="RibuloseP-bd_barrel"/>
</dbReference>
<dbReference type="PANTHER" id="PTHR43090">
    <property type="entry name" value="1-(5-PHOSPHORIBOSYL)-5-[(5-PHOSPHORIBOSYLAMINO)METHYLIDENEAMINO] IMIDAZOLE-4-CARBOXAMIDE ISOMERASE"/>
    <property type="match status" value="1"/>
</dbReference>
<dbReference type="GO" id="GO:0000105">
    <property type="term" value="P:L-histidine biosynthetic process"/>
    <property type="evidence" value="ECO:0007669"/>
    <property type="project" value="InterPro"/>
</dbReference>
<comment type="caution">
    <text evidence="2">The sequence shown here is derived from an EMBL/GenBank/DDBJ whole genome shotgun (WGS) entry which is preliminary data.</text>
</comment>